<feature type="compositionally biased region" description="Polar residues" evidence="11">
    <location>
        <begin position="630"/>
        <end position="640"/>
    </location>
</feature>
<dbReference type="InterPro" id="IPR000504">
    <property type="entry name" value="RRM_dom"/>
</dbReference>
<dbReference type="PROSITE" id="PS50102">
    <property type="entry name" value="RRM"/>
    <property type="match status" value="1"/>
</dbReference>
<dbReference type="InterPro" id="IPR051945">
    <property type="entry name" value="RRM_MRD1_RNA_proc_ribogen"/>
</dbReference>
<comment type="subcellular location">
    <subcellularLocation>
        <location evidence="2">Cytoplasm</location>
    </subcellularLocation>
    <subcellularLocation>
        <location evidence="1">Nucleus</location>
    </subcellularLocation>
</comment>
<proteinExistence type="predicted"/>
<evidence type="ECO:0000256" key="1">
    <source>
        <dbReference type="ARBA" id="ARBA00004123"/>
    </source>
</evidence>
<comment type="caution">
    <text evidence="13">The sequence shown here is derived from an EMBL/GenBank/DDBJ whole genome shotgun (WGS) entry which is preliminary data.</text>
</comment>
<dbReference type="Pfam" id="PF00076">
    <property type="entry name" value="RRM_1"/>
    <property type="match status" value="1"/>
</dbReference>
<dbReference type="SMART" id="SM00360">
    <property type="entry name" value="RRM"/>
    <property type="match status" value="1"/>
</dbReference>
<dbReference type="GO" id="GO:0003729">
    <property type="term" value="F:mRNA binding"/>
    <property type="evidence" value="ECO:0007669"/>
    <property type="project" value="TreeGrafter"/>
</dbReference>
<dbReference type="GO" id="GO:0071014">
    <property type="term" value="C:post-mRNA release spliceosomal complex"/>
    <property type="evidence" value="ECO:0007669"/>
    <property type="project" value="UniProtKB-ARBA"/>
</dbReference>
<sequence>MDTDSNPEAGVNNGAANGAANAASLTNDTATPPTTTTTTTTTTNNDYEANDEDVIPNAIVIKNIPFAIKKEQLLDIIQEMGLPLPYAFNYHFDNGIFRGLAFANFSTPEDTSRVISDLNGKEINGRKLKVEYKKMLPQAERERIEREKREKRGQLEEQHRSMSNLSLSSMNRNSNNTNNSNVTPAANTTNLLSQQLFSPNLGSLSTMQNSNIVQPMANQSTSGSMYSARNSAYQNDPNTSANMVQQQSAVTERYYAPLPAAYSLPLPPQQLDLNDPDTLEIYSQLLLFKDREKTYYELAYPVGVSANHKRIINVLCSYLNLVEVYDPRFIIIRRKVLNQNDLQSHILQNQQSPQVGTTENNAMMHPLQASSTGGSMNRSHSYTNLLQTHAAAAAAGTTTASYGLGVTAASSTGTPKITQLAQQMVANQQSQQQNASAQGHVASTSSPVISVQSNPLFSGEQQQSLLRQTSGLTASSRIPSGYSSNQMYNNVNPLLRNNGISPPAGQTALNMTSIHNNQRIPQGFPASASQLQQQQQQQQQTYGQNSNPLIPQHTNESAHSNYSLQSLHDDLMNQQSNTSVLGNSISATNTANASDMIYRTLSQSRYEDGLEQGLNRSLSALDLTGKDQENSSNDKNAGWP</sequence>
<feature type="region of interest" description="Disordered" evidence="11">
    <location>
        <begin position="217"/>
        <end position="239"/>
    </location>
</feature>
<dbReference type="GO" id="GO:0000086">
    <property type="term" value="P:G2/M transition of mitotic cell cycle"/>
    <property type="evidence" value="ECO:0007669"/>
    <property type="project" value="EnsemblFungi"/>
</dbReference>
<evidence type="ECO:0000259" key="12">
    <source>
        <dbReference type="PROSITE" id="PS50102"/>
    </source>
</evidence>
<feature type="compositionally biased region" description="Low complexity" evidence="11">
    <location>
        <begin position="424"/>
        <end position="438"/>
    </location>
</feature>
<feature type="region of interest" description="Disordered" evidence="11">
    <location>
        <begin position="461"/>
        <end position="484"/>
    </location>
</feature>
<evidence type="ECO:0000256" key="4">
    <source>
        <dbReference type="ARBA" id="ARBA00022553"/>
    </source>
</evidence>
<dbReference type="InterPro" id="IPR034186">
    <property type="entry name" value="PIN4-like_RRM"/>
</dbReference>
<feature type="region of interest" description="Disordered" evidence="11">
    <location>
        <begin position="489"/>
        <end position="508"/>
    </location>
</feature>
<evidence type="ECO:0000313" key="13">
    <source>
        <dbReference type="EMBL" id="KTA97684.1"/>
    </source>
</evidence>
<reference evidence="13 14" key="1">
    <citation type="submission" date="2015-10" db="EMBL/GenBank/DDBJ databases">
        <title>Draft genomes sequences of Candida glabrata isolates 1A, 1B, 2A, 2B, 3A and 3B.</title>
        <authorList>
            <person name="Haavelsrud O.E."/>
            <person name="Gaustad P."/>
        </authorList>
    </citation>
    <scope>NUCLEOTIDE SEQUENCE [LARGE SCALE GENOMIC DNA]</scope>
    <source>
        <strain evidence="13">910700640</strain>
    </source>
</reference>
<protein>
    <submittedName>
        <fullName evidence="13">RNA-binding protein PIN4</fullName>
    </submittedName>
</protein>
<evidence type="ECO:0000256" key="9">
    <source>
        <dbReference type="ARBA" id="ARBA00062407"/>
    </source>
</evidence>
<evidence type="ECO:0000256" key="3">
    <source>
        <dbReference type="ARBA" id="ARBA00022490"/>
    </source>
</evidence>
<feature type="compositionally biased region" description="Low complexity" evidence="11">
    <location>
        <begin position="530"/>
        <end position="540"/>
    </location>
</feature>
<feature type="region of interest" description="Disordered" evidence="11">
    <location>
        <begin position="140"/>
        <end position="185"/>
    </location>
</feature>
<keyword evidence="5" id="KW-0677">Repeat</keyword>
<evidence type="ECO:0000256" key="7">
    <source>
        <dbReference type="ARBA" id="ARBA00023242"/>
    </source>
</evidence>
<feature type="region of interest" description="Disordered" evidence="11">
    <location>
        <begin position="1"/>
        <end position="49"/>
    </location>
</feature>
<dbReference type="Gene3D" id="3.30.70.330">
    <property type="match status" value="1"/>
</dbReference>
<feature type="compositionally biased region" description="Basic and acidic residues" evidence="11">
    <location>
        <begin position="140"/>
        <end position="160"/>
    </location>
</feature>
<evidence type="ECO:0000256" key="6">
    <source>
        <dbReference type="ARBA" id="ARBA00022884"/>
    </source>
</evidence>
<feature type="region of interest" description="Disordered" evidence="11">
    <location>
        <begin position="518"/>
        <end position="560"/>
    </location>
</feature>
<feature type="region of interest" description="Disordered" evidence="11">
    <location>
        <begin position="424"/>
        <end position="447"/>
    </location>
</feature>
<dbReference type="Proteomes" id="UP000054886">
    <property type="component" value="Unassembled WGS sequence"/>
</dbReference>
<feature type="compositionally biased region" description="Low complexity" evidence="11">
    <location>
        <begin position="161"/>
        <end position="185"/>
    </location>
</feature>
<dbReference type="VEuPathDB" id="FungiDB:CAGL0A04213g"/>
<evidence type="ECO:0000256" key="11">
    <source>
        <dbReference type="SAM" id="MobiDB-lite"/>
    </source>
</evidence>
<evidence type="ECO:0000256" key="5">
    <source>
        <dbReference type="ARBA" id="ARBA00022737"/>
    </source>
</evidence>
<keyword evidence="3" id="KW-0963">Cytoplasm</keyword>
<dbReference type="SUPFAM" id="SSF54928">
    <property type="entry name" value="RNA-binding domain, RBD"/>
    <property type="match status" value="1"/>
</dbReference>
<dbReference type="InterPro" id="IPR035979">
    <property type="entry name" value="RBD_domain_sf"/>
</dbReference>
<comment type="subunit">
    <text evidence="9">Interacts with csx1.</text>
</comment>
<evidence type="ECO:0000256" key="2">
    <source>
        <dbReference type="ARBA" id="ARBA00004496"/>
    </source>
</evidence>
<feature type="compositionally biased region" description="Low complexity" evidence="11">
    <location>
        <begin position="9"/>
        <end position="47"/>
    </location>
</feature>
<keyword evidence="6 10" id="KW-0694">RNA-binding</keyword>
<feature type="domain" description="RRM" evidence="12">
    <location>
        <begin position="57"/>
        <end position="135"/>
    </location>
</feature>
<dbReference type="PANTHER" id="PTHR48039:SF5">
    <property type="entry name" value="RNA-BINDING PROTEIN 28"/>
    <property type="match status" value="1"/>
</dbReference>
<dbReference type="CDD" id="cd12253">
    <property type="entry name" value="RRM_PIN4_like"/>
    <property type="match status" value="1"/>
</dbReference>
<dbReference type="InterPro" id="IPR012677">
    <property type="entry name" value="Nucleotide-bd_a/b_plait_sf"/>
</dbReference>
<evidence type="ECO:0000256" key="8">
    <source>
        <dbReference type="ARBA" id="ARBA00055199"/>
    </source>
</evidence>
<dbReference type="VEuPathDB" id="FungiDB:GVI51_A04059"/>
<dbReference type="EMBL" id="LLZZ01000157">
    <property type="protein sequence ID" value="KTA97684.1"/>
    <property type="molecule type" value="Genomic_DNA"/>
</dbReference>
<dbReference type="GO" id="GO:0000077">
    <property type="term" value="P:DNA damage checkpoint signaling"/>
    <property type="evidence" value="ECO:0007669"/>
    <property type="project" value="EnsemblFungi"/>
</dbReference>
<feature type="region of interest" description="Disordered" evidence="11">
    <location>
        <begin position="620"/>
        <end position="640"/>
    </location>
</feature>
<feature type="compositionally biased region" description="Polar residues" evidence="11">
    <location>
        <begin position="541"/>
        <end position="560"/>
    </location>
</feature>
<dbReference type="FunFam" id="3.30.70.330:FF:000183">
    <property type="entry name" value="R3H domain containing protein"/>
    <property type="match status" value="1"/>
</dbReference>
<accession>A0A0W0CDN1</accession>
<name>A0A0W0CDN1_CANGB</name>
<dbReference type="VEuPathDB" id="FungiDB:GWK60_A04103"/>
<dbReference type="GO" id="GO:0005737">
    <property type="term" value="C:cytoplasm"/>
    <property type="evidence" value="ECO:0007669"/>
    <property type="project" value="UniProtKB-SubCell"/>
</dbReference>
<dbReference type="VEuPathDB" id="FungiDB:B1J91_A04213g"/>
<keyword evidence="7" id="KW-0539">Nucleus</keyword>
<organism evidence="13 14">
    <name type="scientific">Candida glabrata</name>
    <name type="common">Yeast</name>
    <name type="synonym">Torulopsis glabrata</name>
    <dbReference type="NCBI Taxonomy" id="5478"/>
    <lineage>
        <taxon>Eukaryota</taxon>
        <taxon>Fungi</taxon>
        <taxon>Dikarya</taxon>
        <taxon>Ascomycota</taxon>
        <taxon>Saccharomycotina</taxon>
        <taxon>Saccharomycetes</taxon>
        <taxon>Saccharomycetales</taxon>
        <taxon>Saccharomycetaceae</taxon>
        <taxon>Nakaseomyces</taxon>
    </lineage>
</organism>
<evidence type="ECO:0000313" key="14">
    <source>
        <dbReference type="Proteomes" id="UP000054886"/>
    </source>
</evidence>
<gene>
    <name evidence="13" type="ORF">AO440_000121</name>
</gene>
<keyword evidence="4" id="KW-0597">Phosphoprotein</keyword>
<dbReference type="AlphaFoldDB" id="A0A0W0CDN1"/>
<comment type="function">
    <text evidence="8">Regulates global gene expression after oxidative stress. Interacts and stabilizes mRNAs and may regulate their transition between different cytoplasmic components after oxidative stress.</text>
</comment>
<dbReference type="PANTHER" id="PTHR48039">
    <property type="entry name" value="RNA-BINDING MOTIF PROTEIN 14B"/>
    <property type="match status" value="1"/>
</dbReference>
<evidence type="ECO:0000256" key="10">
    <source>
        <dbReference type="PROSITE-ProRule" id="PRU00176"/>
    </source>
</evidence>